<dbReference type="InterPro" id="IPR022812">
    <property type="entry name" value="Dynamin"/>
</dbReference>
<dbReference type="InterPro" id="IPR020850">
    <property type="entry name" value="GED_dom"/>
</dbReference>
<evidence type="ECO:0000256" key="8">
    <source>
        <dbReference type="ARBA" id="ARBA00048040"/>
    </source>
</evidence>
<evidence type="ECO:0000256" key="6">
    <source>
        <dbReference type="ARBA" id="ARBA00023134"/>
    </source>
</evidence>
<dbReference type="PROSITE" id="PS51718">
    <property type="entry name" value="G_DYNAMIN_2"/>
    <property type="match status" value="1"/>
</dbReference>
<dbReference type="InterPro" id="IPR019762">
    <property type="entry name" value="Dynamin_GTPase_CS"/>
</dbReference>
<gene>
    <name evidence="14" type="ORF">D915_001770</name>
</gene>
<keyword evidence="2" id="KW-0254">Endocytosis</keyword>
<keyword evidence="4 9" id="KW-0547">Nucleotide-binding</keyword>
<keyword evidence="6 9" id="KW-0342">GTP-binding</keyword>
<evidence type="ECO:0000313" key="15">
    <source>
        <dbReference type="Proteomes" id="UP000230066"/>
    </source>
</evidence>
<feature type="domain" description="Dynamin-type G" evidence="13">
    <location>
        <begin position="29"/>
        <end position="295"/>
    </location>
</feature>
<dbReference type="Proteomes" id="UP000230066">
    <property type="component" value="Unassembled WGS sequence"/>
</dbReference>
<sequence>MYGNSGMEQLIPLVNKLQDAFASLSIPLNLDLPQIAVVGSQSAGKSSVLENFVGRDFLPRGSGIVTRRPLILQLVTDKVEYGEFIHCKNKRFTDFDDIRKEIEAETDRVTGTNKGISNIPINLRIHSPHVLNLTLIDLPGMTKVPVGDQPPDIEIQIRKMIVEFVEKDNCLILAVTPANTDLANSDALKLAKEYDPQGLRTIGVLTKLDLMDEGTDAKEVLENRLLPLRRGYVGVVNRSQRDIDGRKDIASALAAERRFFLAHPGYHHMADRMGTPYLQRVLNQQLTNHIRESLPNLRNQLQSQLIMLEKDVNDFRNYKPDDPTYKTSALLRTIRLFESEFTQIIDGYAAEVDTKALSGGAEISRIFHERFPYDMLKIQFDEKMLRREIGIAIQNIHAVRPGLFTPDKAFDATVRKLIDKLRVPSMKCVDLVVSKLIEVVQHCAEKISRFPRLRDEVVRLVNMRIRELEIGTRTQIQTLVDFQLAYTNTNHEDFIGFRNAEQKATDSSKGKLGNQVICKGWLIHVNPNLFRGGSRYFWFVLTADTLRWFKDDEEREVKYVLQLDGLKQRSGDTGFFSRRSTFILFHPDGKTNVYKDYKTLDLSADTQEAVEAWKAALLRAGVYPERTAKREDDASDDGDGAETNDPKLERQIEIIRNLVDSYMKIVNKTQRDMVPKVVMHSLLNQVKQYLNSDLVPSLYTQDTNLLMEESDMEKQHREEIIHMYESMEEAMRIIGEVISNTQSVPLPPPVNDDWLETTQENPSLNTGGQRRLAPSTTSGSHPSIPQRPTTPTGLPTSVSSSNLGAGGTFSSRPMPTRPAPNLPVRGLAPAPAIPHRNPYFANGVSSSTGNLPRTVASTMSSNNTNFGSGTGLSYMGNGGGSGSGGHAAWMQFDPLLNHHSSSVSSAQRHAPPPAPPPKGSTLAAVAAIAGHPIIPERPTNSSFPRIPPRPTN</sequence>
<name>A0A4E0S220_FASHE</name>
<dbReference type="InterPro" id="IPR027417">
    <property type="entry name" value="P-loop_NTPase"/>
</dbReference>
<dbReference type="GO" id="GO:0003924">
    <property type="term" value="F:GTPase activity"/>
    <property type="evidence" value="ECO:0007669"/>
    <property type="project" value="InterPro"/>
</dbReference>
<dbReference type="GO" id="GO:0031623">
    <property type="term" value="P:receptor internalization"/>
    <property type="evidence" value="ECO:0007669"/>
    <property type="project" value="TreeGrafter"/>
</dbReference>
<dbReference type="GO" id="GO:0005874">
    <property type="term" value="C:microtubule"/>
    <property type="evidence" value="ECO:0007669"/>
    <property type="project" value="UniProtKB-KW"/>
</dbReference>
<keyword evidence="5" id="KW-0378">Hydrolase</keyword>
<dbReference type="PANTHER" id="PTHR11566:SF212">
    <property type="entry name" value="DYNAMIN"/>
    <property type="match status" value="1"/>
</dbReference>
<dbReference type="CDD" id="cd08771">
    <property type="entry name" value="DLP_1"/>
    <property type="match status" value="1"/>
</dbReference>
<dbReference type="InterPro" id="IPR001849">
    <property type="entry name" value="PH_domain"/>
</dbReference>
<dbReference type="PRINTS" id="PR00195">
    <property type="entry name" value="DYNAMIN"/>
</dbReference>
<dbReference type="FunFam" id="3.40.50.300:FF:000045">
    <property type="entry name" value="dynamin-1 isoform X2"/>
    <property type="match status" value="1"/>
</dbReference>
<evidence type="ECO:0000256" key="2">
    <source>
        <dbReference type="ARBA" id="ARBA00022583"/>
    </source>
</evidence>
<dbReference type="GO" id="GO:0098793">
    <property type="term" value="C:presynapse"/>
    <property type="evidence" value="ECO:0007669"/>
    <property type="project" value="GOC"/>
</dbReference>
<dbReference type="Pfam" id="PF01031">
    <property type="entry name" value="Dynamin_M"/>
    <property type="match status" value="1"/>
</dbReference>
<feature type="region of interest" description="Disordered" evidence="10">
    <location>
        <begin position="899"/>
        <end position="952"/>
    </location>
</feature>
<dbReference type="Gene3D" id="2.30.29.30">
    <property type="entry name" value="Pleckstrin-homology domain (PH domain)/Phosphotyrosine-binding domain (PTB)"/>
    <property type="match status" value="1"/>
</dbReference>
<dbReference type="PROSITE" id="PS00410">
    <property type="entry name" value="G_DYNAMIN_1"/>
    <property type="match status" value="1"/>
</dbReference>
<dbReference type="SMART" id="SM00233">
    <property type="entry name" value="PH"/>
    <property type="match status" value="1"/>
</dbReference>
<dbReference type="PROSITE" id="PS50003">
    <property type="entry name" value="PH_DOMAIN"/>
    <property type="match status" value="1"/>
</dbReference>
<evidence type="ECO:0000259" key="12">
    <source>
        <dbReference type="PROSITE" id="PS51388"/>
    </source>
</evidence>
<dbReference type="InterPro" id="IPR045063">
    <property type="entry name" value="Dynamin_N"/>
</dbReference>
<evidence type="ECO:0000256" key="10">
    <source>
        <dbReference type="SAM" id="MobiDB-lite"/>
    </source>
</evidence>
<dbReference type="Gene3D" id="3.40.50.300">
    <property type="entry name" value="P-loop containing nucleotide triphosphate hydrolases"/>
    <property type="match status" value="1"/>
</dbReference>
<dbReference type="InterPro" id="IPR011993">
    <property type="entry name" value="PH-like_dom_sf"/>
</dbReference>
<feature type="domain" description="GED" evidence="12">
    <location>
        <begin position="652"/>
        <end position="742"/>
    </location>
</feature>
<dbReference type="InterPro" id="IPR030381">
    <property type="entry name" value="G_DYNAMIN_dom"/>
</dbReference>
<reference evidence="14" key="1">
    <citation type="submission" date="2019-03" db="EMBL/GenBank/DDBJ databases">
        <title>Improved annotation for the trematode Fasciola hepatica.</title>
        <authorList>
            <person name="Choi Y.-J."/>
            <person name="Martin J."/>
            <person name="Mitreva M."/>
        </authorList>
    </citation>
    <scope>NUCLEOTIDE SEQUENCE [LARGE SCALE GENOMIC DNA]</scope>
</reference>
<dbReference type="Gene3D" id="1.20.120.1240">
    <property type="entry name" value="Dynamin, middle domain"/>
    <property type="match status" value="1"/>
</dbReference>
<dbReference type="PROSITE" id="PS51388">
    <property type="entry name" value="GED"/>
    <property type="match status" value="1"/>
</dbReference>
<evidence type="ECO:0000256" key="3">
    <source>
        <dbReference type="ARBA" id="ARBA00022701"/>
    </source>
</evidence>
<feature type="compositionally biased region" description="Polar residues" evidence="10">
    <location>
        <begin position="756"/>
        <end position="813"/>
    </location>
</feature>
<dbReference type="GO" id="GO:0008017">
    <property type="term" value="F:microtubule binding"/>
    <property type="evidence" value="ECO:0007669"/>
    <property type="project" value="TreeGrafter"/>
</dbReference>
<dbReference type="SUPFAM" id="SSF52540">
    <property type="entry name" value="P-loop containing nucleoside triphosphate hydrolases"/>
    <property type="match status" value="1"/>
</dbReference>
<dbReference type="SMART" id="SM00302">
    <property type="entry name" value="GED"/>
    <property type="match status" value="1"/>
</dbReference>
<dbReference type="SUPFAM" id="SSF50729">
    <property type="entry name" value="PH domain-like"/>
    <property type="match status" value="1"/>
</dbReference>
<dbReference type="GO" id="GO:0005737">
    <property type="term" value="C:cytoplasm"/>
    <property type="evidence" value="ECO:0007669"/>
    <property type="project" value="TreeGrafter"/>
</dbReference>
<organism evidence="14 15">
    <name type="scientific">Fasciola hepatica</name>
    <name type="common">Liver fluke</name>
    <dbReference type="NCBI Taxonomy" id="6192"/>
    <lineage>
        <taxon>Eukaryota</taxon>
        <taxon>Metazoa</taxon>
        <taxon>Spiralia</taxon>
        <taxon>Lophotrochozoa</taxon>
        <taxon>Platyhelminthes</taxon>
        <taxon>Trematoda</taxon>
        <taxon>Digenea</taxon>
        <taxon>Plagiorchiida</taxon>
        <taxon>Echinostomata</taxon>
        <taxon>Echinostomatoidea</taxon>
        <taxon>Fasciolidae</taxon>
        <taxon>Fasciola</taxon>
    </lineage>
</organism>
<evidence type="ECO:0000256" key="5">
    <source>
        <dbReference type="ARBA" id="ARBA00022801"/>
    </source>
</evidence>
<dbReference type="PANTHER" id="PTHR11566">
    <property type="entry name" value="DYNAMIN"/>
    <property type="match status" value="1"/>
</dbReference>
<dbReference type="InterPro" id="IPR003130">
    <property type="entry name" value="GED"/>
</dbReference>
<keyword evidence="3" id="KW-0493">Microtubule</keyword>
<protein>
    <recommendedName>
        <fullName evidence="1">dynamin GTPase</fullName>
        <ecNumber evidence="1">3.6.5.5</ecNumber>
    </recommendedName>
</protein>
<dbReference type="EC" id="3.6.5.5" evidence="1"/>
<proteinExistence type="inferred from homology"/>
<evidence type="ECO:0000259" key="11">
    <source>
        <dbReference type="PROSITE" id="PS50003"/>
    </source>
</evidence>
<dbReference type="EMBL" id="JXXN02000526">
    <property type="protein sequence ID" value="THD27102.1"/>
    <property type="molecule type" value="Genomic_DNA"/>
</dbReference>
<accession>A0A4E0S220</accession>
<dbReference type="Pfam" id="PF00350">
    <property type="entry name" value="Dynamin_N"/>
    <property type="match status" value="1"/>
</dbReference>
<keyword evidence="15" id="KW-1185">Reference proteome</keyword>
<dbReference type="SMART" id="SM00053">
    <property type="entry name" value="DYNc"/>
    <property type="match status" value="1"/>
</dbReference>
<dbReference type="AlphaFoldDB" id="A0A4E0S220"/>
<dbReference type="CDD" id="cd01256">
    <property type="entry name" value="PH_dynamin"/>
    <property type="match status" value="1"/>
</dbReference>
<evidence type="ECO:0000256" key="9">
    <source>
        <dbReference type="RuleBase" id="RU003932"/>
    </source>
</evidence>
<dbReference type="InterPro" id="IPR001401">
    <property type="entry name" value="Dynamin_GTPase"/>
</dbReference>
<feature type="domain" description="PH" evidence="11">
    <location>
        <begin position="515"/>
        <end position="622"/>
    </location>
</feature>
<keyword evidence="7" id="KW-0505">Motor protein</keyword>
<comment type="catalytic activity">
    <reaction evidence="8">
        <text>GTP + H2O = GDP + phosphate + H(+)</text>
        <dbReference type="Rhea" id="RHEA:19669"/>
        <dbReference type="ChEBI" id="CHEBI:15377"/>
        <dbReference type="ChEBI" id="CHEBI:15378"/>
        <dbReference type="ChEBI" id="CHEBI:37565"/>
        <dbReference type="ChEBI" id="CHEBI:43474"/>
        <dbReference type="ChEBI" id="CHEBI:58189"/>
        <dbReference type="EC" id="3.6.5.5"/>
    </reaction>
</comment>
<feature type="region of interest" description="Disordered" evidence="10">
    <location>
        <begin position="741"/>
        <end position="830"/>
    </location>
</feature>
<comment type="caution">
    <text evidence="14">The sequence shown here is derived from an EMBL/GenBank/DDBJ whole genome shotgun (WGS) entry which is preliminary data.</text>
</comment>
<comment type="similarity">
    <text evidence="9">Belongs to the TRAFAC class dynamin-like GTPase superfamily. Dynamin/Fzo/YdjA family.</text>
</comment>
<dbReference type="GO" id="GO:0005886">
    <property type="term" value="C:plasma membrane"/>
    <property type="evidence" value="ECO:0007669"/>
    <property type="project" value="TreeGrafter"/>
</dbReference>
<evidence type="ECO:0000313" key="14">
    <source>
        <dbReference type="EMBL" id="THD27102.1"/>
    </source>
</evidence>
<evidence type="ECO:0000256" key="7">
    <source>
        <dbReference type="ARBA" id="ARBA00023175"/>
    </source>
</evidence>
<dbReference type="Pfam" id="PF02212">
    <property type="entry name" value="GED"/>
    <property type="match status" value="1"/>
</dbReference>
<dbReference type="Pfam" id="PF00169">
    <property type="entry name" value="PH"/>
    <property type="match status" value="1"/>
</dbReference>
<dbReference type="GO" id="GO:0005525">
    <property type="term" value="F:GTP binding"/>
    <property type="evidence" value="ECO:0007669"/>
    <property type="project" value="UniProtKB-KW"/>
</dbReference>
<dbReference type="GO" id="GO:0016185">
    <property type="term" value="P:synaptic vesicle budding from presynaptic endocytic zone membrane"/>
    <property type="evidence" value="ECO:0007669"/>
    <property type="project" value="TreeGrafter"/>
</dbReference>
<evidence type="ECO:0000256" key="1">
    <source>
        <dbReference type="ARBA" id="ARBA00011980"/>
    </source>
</evidence>
<evidence type="ECO:0000259" key="13">
    <source>
        <dbReference type="PROSITE" id="PS51718"/>
    </source>
</evidence>
<evidence type="ECO:0000256" key="4">
    <source>
        <dbReference type="ARBA" id="ARBA00022741"/>
    </source>
</evidence>
<dbReference type="InterPro" id="IPR000375">
    <property type="entry name" value="Dynamin_stalk"/>
</dbReference>